<keyword evidence="3" id="KW-1185">Reference proteome</keyword>
<gene>
    <name evidence="2" type="ORF">H920_06605</name>
</gene>
<dbReference type="Proteomes" id="UP000028990">
    <property type="component" value="Unassembled WGS sequence"/>
</dbReference>
<evidence type="ECO:0000256" key="1">
    <source>
        <dbReference type="SAM" id="MobiDB-lite"/>
    </source>
</evidence>
<feature type="region of interest" description="Disordered" evidence="1">
    <location>
        <begin position="1"/>
        <end position="46"/>
    </location>
</feature>
<proteinExistence type="predicted"/>
<evidence type="ECO:0000313" key="2">
    <source>
        <dbReference type="EMBL" id="KFO32036.1"/>
    </source>
</evidence>
<protein>
    <submittedName>
        <fullName evidence="2">Uncharacterized protein</fullName>
    </submittedName>
</protein>
<sequence>MDGRLGIQMPPIQMPQSDAHWEATVSSEQGPDQEEEEPQERESGREVLADLERETLEVTALHSRREREASAAAAVLAC</sequence>
<organism evidence="2 3">
    <name type="scientific">Fukomys damarensis</name>
    <name type="common">Damaraland mole rat</name>
    <name type="synonym">Cryptomys damarensis</name>
    <dbReference type="NCBI Taxonomy" id="885580"/>
    <lineage>
        <taxon>Eukaryota</taxon>
        <taxon>Metazoa</taxon>
        <taxon>Chordata</taxon>
        <taxon>Craniata</taxon>
        <taxon>Vertebrata</taxon>
        <taxon>Euteleostomi</taxon>
        <taxon>Mammalia</taxon>
        <taxon>Eutheria</taxon>
        <taxon>Euarchontoglires</taxon>
        <taxon>Glires</taxon>
        <taxon>Rodentia</taxon>
        <taxon>Hystricomorpha</taxon>
        <taxon>Bathyergidae</taxon>
        <taxon>Fukomys</taxon>
    </lineage>
</organism>
<dbReference type="EMBL" id="KN122228">
    <property type="protein sequence ID" value="KFO32036.1"/>
    <property type="molecule type" value="Genomic_DNA"/>
</dbReference>
<reference evidence="2 3" key="1">
    <citation type="submission" date="2013-11" db="EMBL/GenBank/DDBJ databases">
        <title>The Damaraland mole rat (Fukomys damarensis) genome and evolution of African mole rats.</title>
        <authorList>
            <person name="Gladyshev V.N."/>
            <person name="Fang X."/>
        </authorList>
    </citation>
    <scope>NUCLEOTIDE SEQUENCE [LARGE SCALE GENOMIC DNA]</scope>
    <source>
        <tissue evidence="2">Liver</tissue>
    </source>
</reference>
<evidence type="ECO:0000313" key="3">
    <source>
        <dbReference type="Proteomes" id="UP000028990"/>
    </source>
</evidence>
<name>A0A091E9Y6_FUKDA</name>
<dbReference type="AlphaFoldDB" id="A0A091E9Y6"/>
<accession>A0A091E9Y6</accession>